<evidence type="ECO:0000256" key="1">
    <source>
        <dbReference type="ARBA" id="ARBA00023125"/>
    </source>
</evidence>
<evidence type="ECO:0000313" key="3">
    <source>
        <dbReference type="EMBL" id="MCC2209401.1"/>
    </source>
</evidence>
<gene>
    <name evidence="3" type="ORF">LKE05_01115</name>
</gene>
<dbReference type="InterPro" id="IPR001387">
    <property type="entry name" value="Cro/C1-type_HTH"/>
</dbReference>
<name>A0AAE3DW60_9FIRM</name>
<keyword evidence="4" id="KW-1185">Reference proteome</keyword>
<dbReference type="SUPFAM" id="SSF47413">
    <property type="entry name" value="lambda repressor-like DNA-binding domains"/>
    <property type="match status" value="1"/>
</dbReference>
<feature type="domain" description="HTH cro/C1-type" evidence="2">
    <location>
        <begin position="28"/>
        <end position="82"/>
    </location>
</feature>
<dbReference type="CDD" id="cd00093">
    <property type="entry name" value="HTH_XRE"/>
    <property type="match status" value="1"/>
</dbReference>
<dbReference type="PROSITE" id="PS50943">
    <property type="entry name" value="HTH_CROC1"/>
    <property type="match status" value="1"/>
</dbReference>
<evidence type="ECO:0000259" key="2">
    <source>
        <dbReference type="PROSITE" id="PS50943"/>
    </source>
</evidence>
<dbReference type="Proteomes" id="UP001198242">
    <property type="component" value="Unassembled WGS sequence"/>
</dbReference>
<keyword evidence="1" id="KW-0238">DNA-binding</keyword>
<dbReference type="RefSeq" id="WP_308455666.1">
    <property type="nucleotide sequence ID" value="NZ_JAJEQM010000001.1"/>
</dbReference>
<dbReference type="SMART" id="SM00530">
    <property type="entry name" value="HTH_XRE"/>
    <property type="match status" value="1"/>
</dbReference>
<proteinExistence type="predicted"/>
<dbReference type="Pfam" id="PF01381">
    <property type="entry name" value="HTH_3"/>
    <property type="match status" value="1"/>
</dbReference>
<dbReference type="InterPro" id="IPR010982">
    <property type="entry name" value="Lambda_DNA-bd_dom_sf"/>
</dbReference>
<dbReference type="PANTHER" id="PTHR46558">
    <property type="entry name" value="TRACRIPTIONAL REGULATORY PROTEIN-RELATED-RELATED"/>
    <property type="match status" value="1"/>
</dbReference>
<protein>
    <submittedName>
        <fullName evidence="3">Helix-turn-helix domain-containing protein</fullName>
    </submittedName>
</protein>
<dbReference type="AlphaFoldDB" id="A0AAE3DW60"/>
<sequence>MQKKVPQLMKKMIKKNNGTFKKCFAQRLRELRKENGITQAGLAERMNVSRTCIANWESGKRIPEVAAITYLAKLFKVPVDYLCGRTDERYRVKLLDNIDFDLTKLNGKGIEMLCEYYDYLVSSKKYRAK</sequence>
<comment type="caution">
    <text evidence="3">The sequence shown here is derived from an EMBL/GenBank/DDBJ whole genome shotgun (WGS) entry which is preliminary data.</text>
</comment>
<accession>A0AAE3DW60</accession>
<dbReference type="Gene3D" id="1.10.260.40">
    <property type="entry name" value="lambda repressor-like DNA-binding domains"/>
    <property type="match status" value="1"/>
</dbReference>
<dbReference type="GO" id="GO:0003677">
    <property type="term" value="F:DNA binding"/>
    <property type="evidence" value="ECO:0007669"/>
    <property type="project" value="UniProtKB-KW"/>
</dbReference>
<dbReference type="EMBL" id="JAJEQM010000001">
    <property type="protein sequence ID" value="MCC2209401.1"/>
    <property type="molecule type" value="Genomic_DNA"/>
</dbReference>
<reference evidence="3 4" key="1">
    <citation type="submission" date="2021-10" db="EMBL/GenBank/DDBJ databases">
        <title>Anaerobic single-cell dispensing facilitates the cultivation of human gut bacteria.</title>
        <authorList>
            <person name="Afrizal A."/>
        </authorList>
    </citation>
    <scope>NUCLEOTIDE SEQUENCE [LARGE SCALE GENOMIC DNA]</scope>
    <source>
        <strain evidence="3 4">CLA-AA-H232</strain>
    </source>
</reference>
<evidence type="ECO:0000313" key="4">
    <source>
        <dbReference type="Proteomes" id="UP001198242"/>
    </source>
</evidence>
<dbReference type="PANTHER" id="PTHR46558:SF11">
    <property type="entry name" value="HTH-TYPE TRANSCRIPTIONAL REGULATOR XRE"/>
    <property type="match status" value="1"/>
</dbReference>
<organism evidence="3 4">
    <name type="scientific">Hominilimicola fabiformis</name>
    <dbReference type="NCBI Taxonomy" id="2885356"/>
    <lineage>
        <taxon>Bacteria</taxon>
        <taxon>Bacillati</taxon>
        <taxon>Bacillota</taxon>
        <taxon>Clostridia</taxon>
        <taxon>Eubacteriales</taxon>
        <taxon>Oscillospiraceae</taxon>
        <taxon>Hominilimicola</taxon>
    </lineage>
</organism>